<name>A0A7Z1ADL2_9GAMM</name>
<keyword evidence="2" id="KW-1185">Reference proteome</keyword>
<dbReference type="EMBL" id="MARB01000030">
    <property type="protein sequence ID" value="ODJ85991.1"/>
    <property type="molecule type" value="Genomic_DNA"/>
</dbReference>
<dbReference type="Proteomes" id="UP000094769">
    <property type="component" value="Unassembled WGS sequence"/>
</dbReference>
<proteinExistence type="predicted"/>
<evidence type="ECO:0000313" key="2">
    <source>
        <dbReference type="Proteomes" id="UP000094769"/>
    </source>
</evidence>
<gene>
    <name evidence="1" type="ORF">CODIS_37970</name>
</gene>
<protein>
    <submittedName>
        <fullName evidence="1">Uncharacterized protein</fullName>
    </submittedName>
</protein>
<organism evidence="1 2">
    <name type="scientific">Candidatus Thiodiazotropha endolucinida</name>
    <dbReference type="NCBI Taxonomy" id="1655433"/>
    <lineage>
        <taxon>Bacteria</taxon>
        <taxon>Pseudomonadati</taxon>
        <taxon>Pseudomonadota</taxon>
        <taxon>Gammaproteobacteria</taxon>
        <taxon>Chromatiales</taxon>
        <taxon>Sedimenticolaceae</taxon>
        <taxon>Candidatus Thiodiazotropha</taxon>
    </lineage>
</organism>
<reference evidence="1 2" key="1">
    <citation type="submission" date="2016-06" db="EMBL/GenBank/DDBJ databases">
        <title>Genome sequence of endosymbiont of Candidatus Endolucinida thiodiazotropha.</title>
        <authorList>
            <person name="Poehlein A."/>
            <person name="Koenig S."/>
            <person name="Heiden S.E."/>
            <person name="Thuermer A."/>
            <person name="Voget S."/>
            <person name="Daniel R."/>
            <person name="Markert S."/>
            <person name="Gros O."/>
            <person name="Schweder T."/>
        </authorList>
    </citation>
    <scope>NUCLEOTIDE SEQUENCE [LARGE SCALE GENOMIC DNA]</scope>
    <source>
        <strain evidence="1 2">COS</strain>
    </source>
</reference>
<sequence length="65" mass="7406">MCNSHLGYIKLSSYLFPMPYKTEIYYQVSGFTCYYIGINWPLSAIPIQQPSTIHGPVHLHDEQGG</sequence>
<evidence type="ECO:0000313" key="1">
    <source>
        <dbReference type="EMBL" id="ODJ85991.1"/>
    </source>
</evidence>
<accession>A0A7Z1ADL2</accession>
<comment type="caution">
    <text evidence="1">The sequence shown here is derived from an EMBL/GenBank/DDBJ whole genome shotgun (WGS) entry which is preliminary data.</text>
</comment>
<dbReference type="AlphaFoldDB" id="A0A7Z1ADL2"/>